<sequence length="158" mass="17558">MLLLLQDSISSTTESPGLGFLEGNIIQGVQILKLLIETVSALIIGIGVMIALFYFIKSFLPPKVQNYNKIRLVLARYLALALEFQLGADILSTAIAPTWDQIGKLGAIAIIRTALNYFLTLEMKEEQKQNDQEQDLHDQASRNDYDSSPDSSSQKSRL</sequence>
<dbReference type="Proteomes" id="UP001501844">
    <property type="component" value="Unassembled WGS sequence"/>
</dbReference>
<dbReference type="Pfam" id="PF07784">
    <property type="entry name" value="DUF1622"/>
    <property type="match status" value="1"/>
</dbReference>
<reference evidence="4" key="1">
    <citation type="journal article" date="2019" name="Int. J. Syst. Evol. Microbiol.">
        <title>The Global Catalogue of Microorganisms (GCM) 10K type strain sequencing project: providing services to taxonomists for standard genome sequencing and annotation.</title>
        <authorList>
            <consortium name="The Broad Institute Genomics Platform"/>
            <consortium name="The Broad Institute Genome Sequencing Center for Infectious Disease"/>
            <person name="Wu L."/>
            <person name="Ma J."/>
        </authorList>
    </citation>
    <scope>NUCLEOTIDE SEQUENCE [LARGE SCALE GENOMIC DNA]</scope>
    <source>
        <strain evidence="4">JCM 17917</strain>
    </source>
</reference>
<keyword evidence="2" id="KW-0472">Membrane</keyword>
<dbReference type="EMBL" id="BAABGX010000001">
    <property type="protein sequence ID" value="GAA4298687.1"/>
    <property type="molecule type" value="Genomic_DNA"/>
</dbReference>
<gene>
    <name evidence="3" type="ORF">GCM10023183_07150</name>
</gene>
<evidence type="ECO:0008006" key="5">
    <source>
        <dbReference type="Google" id="ProtNLM"/>
    </source>
</evidence>
<keyword evidence="2" id="KW-0812">Transmembrane</keyword>
<feature type="compositionally biased region" description="Low complexity" evidence="1">
    <location>
        <begin position="146"/>
        <end position="158"/>
    </location>
</feature>
<proteinExistence type="predicted"/>
<dbReference type="RefSeq" id="WP_345162416.1">
    <property type="nucleotide sequence ID" value="NZ_BAABGX010000001.1"/>
</dbReference>
<dbReference type="PANTHER" id="PTHR38468">
    <property type="entry name" value="SLL0939 PROTEIN"/>
    <property type="match status" value="1"/>
</dbReference>
<evidence type="ECO:0000256" key="1">
    <source>
        <dbReference type="SAM" id="MobiDB-lite"/>
    </source>
</evidence>
<keyword evidence="2" id="KW-1133">Transmembrane helix</keyword>
<dbReference type="PANTHER" id="PTHR38468:SF1">
    <property type="entry name" value="SLL0939 PROTEIN"/>
    <property type="match status" value="1"/>
</dbReference>
<keyword evidence="4" id="KW-1185">Reference proteome</keyword>
<evidence type="ECO:0000313" key="4">
    <source>
        <dbReference type="Proteomes" id="UP001501844"/>
    </source>
</evidence>
<feature type="compositionally biased region" description="Basic and acidic residues" evidence="1">
    <location>
        <begin position="128"/>
        <end position="145"/>
    </location>
</feature>
<accession>A0ABP8FAS2</accession>
<organism evidence="3 4">
    <name type="scientific">Nibribacter koreensis</name>
    <dbReference type="NCBI Taxonomy" id="1084519"/>
    <lineage>
        <taxon>Bacteria</taxon>
        <taxon>Pseudomonadati</taxon>
        <taxon>Bacteroidota</taxon>
        <taxon>Cytophagia</taxon>
        <taxon>Cytophagales</taxon>
        <taxon>Hymenobacteraceae</taxon>
        <taxon>Nibribacter</taxon>
    </lineage>
</organism>
<feature type="transmembrane region" description="Helical" evidence="2">
    <location>
        <begin position="34"/>
        <end position="56"/>
    </location>
</feature>
<evidence type="ECO:0000313" key="3">
    <source>
        <dbReference type="EMBL" id="GAA4298687.1"/>
    </source>
</evidence>
<name>A0ABP8FAS2_9BACT</name>
<feature type="region of interest" description="Disordered" evidence="1">
    <location>
        <begin position="128"/>
        <end position="158"/>
    </location>
</feature>
<protein>
    <recommendedName>
        <fullName evidence="5">DUF1622 domain-containing protein</fullName>
    </recommendedName>
</protein>
<comment type="caution">
    <text evidence="3">The sequence shown here is derived from an EMBL/GenBank/DDBJ whole genome shotgun (WGS) entry which is preliminary data.</text>
</comment>
<dbReference type="InterPro" id="IPR012427">
    <property type="entry name" value="DUF1622"/>
</dbReference>
<evidence type="ECO:0000256" key="2">
    <source>
        <dbReference type="SAM" id="Phobius"/>
    </source>
</evidence>